<dbReference type="Proteomes" id="UP001189429">
    <property type="component" value="Unassembled WGS sequence"/>
</dbReference>
<keyword evidence="3" id="KW-1185">Reference proteome</keyword>
<comment type="caution">
    <text evidence="2">The sequence shown here is derived from an EMBL/GenBank/DDBJ whole genome shotgun (WGS) entry which is preliminary data.</text>
</comment>
<evidence type="ECO:0000313" key="2">
    <source>
        <dbReference type="EMBL" id="CAK0875014.1"/>
    </source>
</evidence>
<sequence length="88" mass="9253">MVLVGRPQWVRVHFLQGACSRITLGSFSLQGRSTVKGTVLMVEVIDLLTPVAMLLVVAKAVLGSVGVMTLARGMDMAVTARGTEAVAI</sequence>
<gene>
    <name evidence="2" type="ORF">PCOR1329_LOCUS59763</name>
</gene>
<evidence type="ECO:0000256" key="1">
    <source>
        <dbReference type="SAM" id="Phobius"/>
    </source>
</evidence>
<proteinExistence type="predicted"/>
<accession>A0ABN9VP12</accession>
<keyword evidence="1" id="KW-0472">Membrane</keyword>
<evidence type="ECO:0000313" key="3">
    <source>
        <dbReference type="Proteomes" id="UP001189429"/>
    </source>
</evidence>
<dbReference type="EMBL" id="CAUYUJ010017461">
    <property type="protein sequence ID" value="CAK0875014.1"/>
    <property type="molecule type" value="Genomic_DNA"/>
</dbReference>
<organism evidence="2 3">
    <name type="scientific">Prorocentrum cordatum</name>
    <dbReference type="NCBI Taxonomy" id="2364126"/>
    <lineage>
        <taxon>Eukaryota</taxon>
        <taxon>Sar</taxon>
        <taxon>Alveolata</taxon>
        <taxon>Dinophyceae</taxon>
        <taxon>Prorocentrales</taxon>
        <taxon>Prorocentraceae</taxon>
        <taxon>Prorocentrum</taxon>
    </lineage>
</organism>
<keyword evidence="1" id="KW-1133">Transmembrane helix</keyword>
<keyword evidence="1" id="KW-0812">Transmembrane</keyword>
<reference evidence="2" key="1">
    <citation type="submission" date="2023-10" db="EMBL/GenBank/DDBJ databases">
        <authorList>
            <person name="Chen Y."/>
            <person name="Shah S."/>
            <person name="Dougan E. K."/>
            <person name="Thang M."/>
            <person name="Chan C."/>
        </authorList>
    </citation>
    <scope>NUCLEOTIDE SEQUENCE [LARGE SCALE GENOMIC DNA]</scope>
</reference>
<protein>
    <submittedName>
        <fullName evidence="2">Uncharacterized protein</fullName>
    </submittedName>
</protein>
<feature type="transmembrane region" description="Helical" evidence="1">
    <location>
        <begin position="47"/>
        <end position="71"/>
    </location>
</feature>
<name>A0ABN9VP12_9DINO</name>